<gene>
    <name evidence="1" type="ORF">ADFLV_0551</name>
</gene>
<proteinExistence type="predicted"/>
<dbReference type="AlphaFoldDB" id="A0AAE7E6J5"/>
<dbReference type="EMBL" id="CP053835">
    <property type="protein sequence ID" value="QKF76609.1"/>
    <property type="molecule type" value="Genomic_DNA"/>
</dbReference>
<dbReference type="RefSeq" id="WP_129010425.1">
    <property type="nucleotide sequence ID" value="NZ_CP053835.1"/>
</dbReference>
<dbReference type="KEGG" id="adz:ADFLV_0551"/>
<evidence type="ECO:0000313" key="1">
    <source>
        <dbReference type="EMBL" id="QKF76609.1"/>
    </source>
</evidence>
<protein>
    <submittedName>
        <fullName evidence="1">Uncharacterized protein</fullName>
    </submittedName>
</protein>
<name>A0AAE7E6J5_9BACT</name>
<organism evidence="1 2">
    <name type="scientific">Arcobacter defluvii</name>
    <dbReference type="NCBI Taxonomy" id="873191"/>
    <lineage>
        <taxon>Bacteria</taxon>
        <taxon>Pseudomonadati</taxon>
        <taxon>Campylobacterota</taxon>
        <taxon>Epsilonproteobacteria</taxon>
        <taxon>Campylobacterales</taxon>
        <taxon>Arcobacteraceae</taxon>
        <taxon>Arcobacter</taxon>
    </lineage>
</organism>
<dbReference type="Proteomes" id="UP000503313">
    <property type="component" value="Chromosome"/>
</dbReference>
<accession>A0AAE7E6J5</accession>
<evidence type="ECO:0000313" key="2">
    <source>
        <dbReference type="Proteomes" id="UP000503313"/>
    </source>
</evidence>
<sequence>MKKGLILIGLMSYNLVAHPVNYTIELEVSYNENTKEAKVICQSNSKNKCGLYNVNLLNEKDETLVDVKFPFLKDFILIKTDIKPTKLDFYLRQTPEHKYSKVF</sequence>
<reference evidence="1 2" key="1">
    <citation type="submission" date="2020-05" db="EMBL/GenBank/DDBJ databases">
        <title>Complete genome sequencing of Campylobacter and Arcobacter type strains.</title>
        <authorList>
            <person name="Miller W.G."/>
            <person name="Yee E."/>
        </authorList>
    </citation>
    <scope>NUCLEOTIDE SEQUENCE [LARGE SCALE GENOMIC DNA]</scope>
    <source>
        <strain evidence="1 2">LMG 25694</strain>
    </source>
</reference>
<keyword evidence="2" id="KW-1185">Reference proteome</keyword>